<dbReference type="RefSeq" id="WP_204869329.1">
    <property type="nucleotide sequence ID" value="NZ_JAFBBK010000001.1"/>
</dbReference>
<dbReference type="InterPro" id="IPR029058">
    <property type="entry name" value="AB_hydrolase_fold"/>
</dbReference>
<organism evidence="3 4">
    <name type="scientific">Rhodococcoides corynebacterioides</name>
    <dbReference type="NCBI Taxonomy" id="53972"/>
    <lineage>
        <taxon>Bacteria</taxon>
        <taxon>Bacillati</taxon>
        <taxon>Actinomycetota</taxon>
        <taxon>Actinomycetes</taxon>
        <taxon>Mycobacteriales</taxon>
        <taxon>Nocardiaceae</taxon>
        <taxon>Rhodococcoides</taxon>
    </lineage>
</organism>
<comment type="caution">
    <text evidence="3">The sequence shown here is derived from an EMBL/GenBank/DDBJ whole genome shotgun (WGS) entry which is preliminary data.</text>
</comment>
<name>A0ABS2KX94_9NOCA</name>
<accession>A0ABS2KX94</accession>
<evidence type="ECO:0000313" key="3">
    <source>
        <dbReference type="EMBL" id="MBM7416546.1"/>
    </source>
</evidence>
<reference evidence="3 4" key="1">
    <citation type="submission" date="2021-01" db="EMBL/GenBank/DDBJ databases">
        <title>Genomics of switchgrass bacterial isolates.</title>
        <authorList>
            <person name="Shade A."/>
        </authorList>
    </citation>
    <scope>NUCLEOTIDE SEQUENCE [LARGE SCALE GENOMIC DNA]</scope>
    <source>
        <strain evidence="3 4">PvP111</strain>
    </source>
</reference>
<dbReference type="PANTHER" id="PTHR43798">
    <property type="entry name" value="MONOACYLGLYCEROL LIPASE"/>
    <property type="match status" value="1"/>
</dbReference>
<sequence length="271" mass="30396">MSTWSVSDGTVLHYTDQGTGRPLVMLHGWGFSGRFFDGSVDRLAEHARVITVDLRAHADSEDPGHGYRVSRLAKDVRDLLVGLELTDVTVLGWSLGCPVIWSYQELFGTDLLAQAIYVAQTPRQYRTPEWTLAHTSIFDDASLAAVQGRVTYDRENFDREQLDEITATDLPAERVEVLLAEMAKMSSQARNAVMADHTHHDWRDLLPVLELPSLVMVGKHDKAFPWEAAQYVGDTIPGARTVVFENSSHALFLDEPRKFEDEVLGFLAERS</sequence>
<feature type="domain" description="AB hydrolase-1" evidence="2">
    <location>
        <begin position="22"/>
        <end position="256"/>
    </location>
</feature>
<gene>
    <name evidence="3" type="ORF">JOE42_003279</name>
</gene>
<dbReference type="Proteomes" id="UP000703038">
    <property type="component" value="Unassembled WGS sequence"/>
</dbReference>
<dbReference type="Gene3D" id="3.40.50.1820">
    <property type="entry name" value="alpha/beta hydrolase"/>
    <property type="match status" value="1"/>
</dbReference>
<dbReference type="Pfam" id="PF00561">
    <property type="entry name" value="Abhydrolase_1"/>
    <property type="match status" value="1"/>
</dbReference>
<dbReference type="EMBL" id="JAFBBK010000001">
    <property type="protein sequence ID" value="MBM7416546.1"/>
    <property type="molecule type" value="Genomic_DNA"/>
</dbReference>
<keyword evidence="4" id="KW-1185">Reference proteome</keyword>
<evidence type="ECO:0000313" key="4">
    <source>
        <dbReference type="Proteomes" id="UP000703038"/>
    </source>
</evidence>
<evidence type="ECO:0000259" key="2">
    <source>
        <dbReference type="Pfam" id="PF00561"/>
    </source>
</evidence>
<evidence type="ECO:0000256" key="1">
    <source>
        <dbReference type="ARBA" id="ARBA00022801"/>
    </source>
</evidence>
<proteinExistence type="predicted"/>
<dbReference type="InterPro" id="IPR050266">
    <property type="entry name" value="AB_hydrolase_sf"/>
</dbReference>
<keyword evidence="1" id="KW-0378">Hydrolase</keyword>
<dbReference type="SUPFAM" id="SSF53474">
    <property type="entry name" value="alpha/beta-Hydrolases"/>
    <property type="match status" value="1"/>
</dbReference>
<protein>
    <submittedName>
        <fullName evidence="3">Pimeloyl-ACP methyl ester carboxylesterase</fullName>
    </submittedName>
</protein>
<dbReference type="PANTHER" id="PTHR43798:SF31">
    <property type="entry name" value="AB HYDROLASE SUPERFAMILY PROTEIN YCLE"/>
    <property type="match status" value="1"/>
</dbReference>
<dbReference type="InterPro" id="IPR000073">
    <property type="entry name" value="AB_hydrolase_1"/>
</dbReference>